<sequence length="209" mass="22568">MTAARRLVLPETLCVAQRSQARMVADLTAEAFRHDPFNKWLFGDFRAMRAAFRALSQAIYTGAGTAHLLTDGGGASMWLPPGADDGLGAIPLAKLLAAITWYGGPAAARRAKLAGDVMAAHHPPETHWYLFTVGTLPDRRGQGLGKALLAPVLAHCDATNMPVYLENSNPANHGFYAAHGFRRHELIHVEKGAPPLEAMWREPAARVTS</sequence>
<dbReference type="InterPro" id="IPR052523">
    <property type="entry name" value="Trichothecene_AcTrans"/>
</dbReference>
<dbReference type="PANTHER" id="PTHR42791">
    <property type="entry name" value="GNAT FAMILY ACETYLTRANSFERASE"/>
    <property type="match status" value="1"/>
</dbReference>
<dbReference type="PROSITE" id="PS51186">
    <property type="entry name" value="GNAT"/>
    <property type="match status" value="1"/>
</dbReference>
<organism evidence="2 3">
    <name type="scientific">Pacificimonas pallii</name>
    <dbReference type="NCBI Taxonomy" id="2827236"/>
    <lineage>
        <taxon>Bacteria</taxon>
        <taxon>Pseudomonadati</taxon>
        <taxon>Pseudomonadota</taxon>
        <taxon>Alphaproteobacteria</taxon>
        <taxon>Sphingomonadales</taxon>
        <taxon>Sphingosinicellaceae</taxon>
        <taxon>Pacificimonas</taxon>
    </lineage>
</organism>
<reference evidence="2 3" key="1">
    <citation type="submission" date="2021-04" db="EMBL/GenBank/DDBJ databases">
        <authorList>
            <person name="Pira H."/>
            <person name="Risdian C."/>
            <person name="Wink J."/>
        </authorList>
    </citation>
    <scope>NUCLEOTIDE SEQUENCE [LARGE SCALE GENOMIC DNA]</scope>
    <source>
        <strain evidence="2 3">WHA3</strain>
    </source>
</reference>
<keyword evidence="3" id="KW-1185">Reference proteome</keyword>
<proteinExistence type="predicted"/>
<accession>A0ABS6SEM0</accession>
<dbReference type="CDD" id="cd04301">
    <property type="entry name" value="NAT_SF"/>
    <property type="match status" value="1"/>
</dbReference>
<gene>
    <name evidence="2" type="ORF">KCG44_07990</name>
</gene>
<dbReference type="InterPro" id="IPR000182">
    <property type="entry name" value="GNAT_dom"/>
</dbReference>
<dbReference type="EMBL" id="JAGSPA010000002">
    <property type="protein sequence ID" value="MBV7256725.1"/>
    <property type="molecule type" value="Genomic_DNA"/>
</dbReference>
<dbReference type="Pfam" id="PF00583">
    <property type="entry name" value="Acetyltransf_1"/>
    <property type="match status" value="1"/>
</dbReference>
<name>A0ABS6SEM0_9SPHN</name>
<evidence type="ECO:0000313" key="2">
    <source>
        <dbReference type="EMBL" id="MBV7256725.1"/>
    </source>
</evidence>
<evidence type="ECO:0000259" key="1">
    <source>
        <dbReference type="PROSITE" id="PS51186"/>
    </source>
</evidence>
<feature type="domain" description="N-acetyltransferase" evidence="1">
    <location>
        <begin position="43"/>
        <end position="202"/>
    </location>
</feature>
<protein>
    <submittedName>
        <fullName evidence="2">GNAT family N-acetyltransferase</fullName>
    </submittedName>
</protein>
<dbReference type="PANTHER" id="PTHR42791:SF1">
    <property type="entry name" value="N-ACETYLTRANSFERASE DOMAIN-CONTAINING PROTEIN"/>
    <property type="match status" value="1"/>
</dbReference>
<dbReference type="RefSeq" id="WP_218445438.1">
    <property type="nucleotide sequence ID" value="NZ_JAGSPA010000002.1"/>
</dbReference>
<dbReference type="Proteomes" id="UP000722336">
    <property type="component" value="Unassembled WGS sequence"/>
</dbReference>
<comment type="caution">
    <text evidence="2">The sequence shown here is derived from an EMBL/GenBank/DDBJ whole genome shotgun (WGS) entry which is preliminary data.</text>
</comment>
<evidence type="ECO:0000313" key="3">
    <source>
        <dbReference type="Proteomes" id="UP000722336"/>
    </source>
</evidence>